<accession>A0E4C4</accession>
<keyword evidence="1" id="KW-0853">WD repeat</keyword>
<dbReference type="STRING" id="5888.A0E4C4"/>
<dbReference type="AlphaFoldDB" id="A0E4C4"/>
<dbReference type="SUPFAM" id="SSF50978">
    <property type="entry name" value="WD40 repeat-like"/>
    <property type="match status" value="1"/>
</dbReference>
<feature type="repeat" description="WD" evidence="1">
    <location>
        <begin position="245"/>
        <end position="286"/>
    </location>
</feature>
<dbReference type="InterPro" id="IPR001680">
    <property type="entry name" value="WD40_rpt"/>
</dbReference>
<dbReference type="KEGG" id="ptm:GSPATT00023315001"/>
<keyword evidence="3" id="KW-1185">Reference proteome</keyword>
<dbReference type="InterPro" id="IPR015943">
    <property type="entry name" value="WD40/YVTN_repeat-like_dom_sf"/>
</dbReference>
<dbReference type="RefSeq" id="XP_001457538.1">
    <property type="nucleotide sequence ID" value="XM_001457501.1"/>
</dbReference>
<dbReference type="HOGENOM" id="CLU_506683_0_0_1"/>
<proteinExistence type="predicted"/>
<dbReference type="PANTHER" id="PTHR19920:SF0">
    <property type="entry name" value="CYTOSOLIC IRON-SULFUR PROTEIN ASSEMBLY PROTEIN CIAO1-RELATED"/>
    <property type="match status" value="1"/>
</dbReference>
<protein>
    <submittedName>
        <fullName evidence="2">Uncharacterized protein</fullName>
    </submittedName>
</protein>
<dbReference type="InParanoid" id="A0E4C4"/>
<dbReference type="EMBL" id="CT868658">
    <property type="protein sequence ID" value="CAK90141.1"/>
    <property type="molecule type" value="Genomic_DNA"/>
</dbReference>
<sequence length="514" mass="60314">MEQIQQFLASQKCQRHQKQLSKIICENSEKITLQSCILCVDCEKEVPNSLTIGLPEFIRVCNRNNQNFVPIEVCFRRFDNILQLLNELQYKFINQIQGVKKCIEQEKIALYQMTLENQIKQIIRDENPQSQIISNEINKININFTTKIIQKLDSLQNLEEQKKCIQEIEKLRRDFDLQQQNPQQQQQELQQQSQGFIHLYNSNQQSETCYSISFNHSNSLMISGCDNSIKLWEFKAGQLNLIKNLEEHQEVVTNLLFSSISNNFVSGSIDGHLICWSYLQQSQIKKSQTYKSHKKGISCMILNKKENLLFTSDMDKYIIIWDADLSSNLLSIHQVLDNHTKQVNGLSLNESENILVSCGLDKQIIVWQKVSDQWIFKKNVNQQSYDLGTRIKFINNDRFLWVSGSMNGQDYLFDYQFNIQNDYIQKRNKSLLQEKDSKDSLFFPIFFNKEKNIVIVKHKLYIYLYKKDDQGLLNSLHLKKLITNDTFGAITSDGQFLVSWDQSNQRYEVCKIII</sequence>
<dbReference type="PROSITE" id="PS50294">
    <property type="entry name" value="WD_REPEATS_REGION"/>
    <property type="match status" value="2"/>
</dbReference>
<dbReference type="PANTHER" id="PTHR19920">
    <property type="entry name" value="WD40 PROTEIN CIAO1"/>
    <property type="match status" value="1"/>
</dbReference>
<evidence type="ECO:0000256" key="1">
    <source>
        <dbReference type="PROSITE-ProRule" id="PRU00221"/>
    </source>
</evidence>
<feature type="repeat" description="WD" evidence="1">
    <location>
        <begin position="336"/>
        <end position="368"/>
    </location>
</feature>
<evidence type="ECO:0000313" key="2">
    <source>
        <dbReference type="EMBL" id="CAK90141.1"/>
    </source>
</evidence>
<organism evidence="2 3">
    <name type="scientific">Paramecium tetraurelia</name>
    <dbReference type="NCBI Taxonomy" id="5888"/>
    <lineage>
        <taxon>Eukaryota</taxon>
        <taxon>Sar</taxon>
        <taxon>Alveolata</taxon>
        <taxon>Ciliophora</taxon>
        <taxon>Intramacronucleata</taxon>
        <taxon>Oligohymenophorea</taxon>
        <taxon>Peniculida</taxon>
        <taxon>Parameciidae</taxon>
        <taxon>Paramecium</taxon>
    </lineage>
</organism>
<dbReference type="OrthoDB" id="311895at2759"/>
<dbReference type="PROSITE" id="PS50082">
    <property type="entry name" value="WD_REPEATS_2"/>
    <property type="match status" value="3"/>
</dbReference>
<reference evidence="2 3" key="1">
    <citation type="journal article" date="2006" name="Nature">
        <title>Global trends of whole-genome duplications revealed by the ciliate Paramecium tetraurelia.</title>
        <authorList>
            <consortium name="Genoscope"/>
            <person name="Aury J.-M."/>
            <person name="Jaillon O."/>
            <person name="Duret L."/>
            <person name="Noel B."/>
            <person name="Jubin C."/>
            <person name="Porcel B.M."/>
            <person name="Segurens B."/>
            <person name="Daubin V."/>
            <person name="Anthouard V."/>
            <person name="Aiach N."/>
            <person name="Arnaiz O."/>
            <person name="Billaut A."/>
            <person name="Beisson J."/>
            <person name="Blanc I."/>
            <person name="Bouhouche K."/>
            <person name="Camara F."/>
            <person name="Duharcourt S."/>
            <person name="Guigo R."/>
            <person name="Gogendeau D."/>
            <person name="Katinka M."/>
            <person name="Keller A.-M."/>
            <person name="Kissmehl R."/>
            <person name="Klotz C."/>
            <person name="Koll F."/>
            <person name="Le Moue A."/>
            <person name="Lepere C."/>
            <person name="Malinsky S."/>
            <person name="Nowacki M."/>
            <person name="Nowak J.K."/>
            <person name="Plattner H."/>
            <person name="Poulain J."/>
            <person name="Ruiz F."/>
            <person name="Serrano V."/>
            <person name="Zagulski M."/>
            <person name="Dessen P."/>
            <person name="Betermier M."/>
            <person name="Weissenbach J."/>
            <person name="Scarpelli C."/>
            <person name="Schachter V."/>
            <person name="Sperling L."/>
            <person name="Meyer E."/>
            <person name="Cohen J."/>
            <person name="Wincker P."/>
        </authorList>
    </citation>
    <scope>NUCLEOTIDE SEQUENCE [LARGE SCALE GENOMIC DNA]</scope>
    <source>
        <strain evidence="2 3">Stock d4-2</strain>
    </source>
</reference>
<dbReference type="eggNOG" id="KOG0306">
    <property type="taxonomic scope" value="Eukaryota"/>
</dbReference>
<dbReference type="Pfam" id="PF00400">
    <property type="entry name" value="WD40"/>
    <property type="match status" value="4"/>
</dbReference>
<dbReference type="GO" id="GO:0097361">
    <property type="term" value="C:cytosolic [4Fe-4S] assembly targeting complex"/>
    <property type="evidence" value="ECO:0000318"/>
    <property type="project" value="GO_Central"/>
</dbReference>
<feature type="repeat" description="WD" evidence="1">
    <location>
        <begin position="290"/>
        <end position="331"/>
    </location>
</feature>
<dbReference type="InterPro" id="IPR036322">
    <property type="entry name" value="WD40_repeat_dom_sf"/>
</dbReference>
<dbReference type="SMART" id="SM00320">
    <property type="entry name" value="WD40"/>
    <property type="match status" value="4"/>
</dbReference>
<dbReference type="GO" id="GO:0016226">
    <property type="term" value="P:iron-sulfur cluster assembly"/>
    <property type="evidence" value="ECO:0000318"/>
    <property type="project" value="GO_Central"/>
</dbReference>
<gene>
    <name evidence="2" type="ORF">GSPATT00023315001</name>
</gene>
<name>A0E4C4_PARTE</name>
<dbReference type="GeneID" id="5043323"/>
<evidence type="ECO:0000313" key="3">
    <source>
        <dbReference type="Proteomes" id="UP000000600"/>
    </source>
</evidence>
<dbReference type="Proteomes" id="UP000000600">
    <property type="component" value="Unassembled WGS sequence"/>
</dbReference>
<dbReference type="Gene3D" id="2.130.10.10">
    <property type="entry name" value="YVTN repeat-like/Quinoprotein amine dehydrogenase"/>
    <property type="match status" value="1"/>
</dbReference>